<keyword evidence="2" id="KW-1185">Reference proteome</keyword>
<protein>
    <recommendedName>
        <fullName evidence="3">Lipoprotein</fullName>
    </recommendedName>
</protein>
<dbReference type="EMBL" id="CP107006">
    <property type="protein sequence ID" value="UYQ91208.1"/>
    <property type="molecule type" value="Genomic_DNA"/>
</dbReference>
<dbReference type="RefSeq" id="WP_244845954.1">
    <property type="nucleotide sequence ID" value="NZ_CP107006.1"/>
</dbReference>
<reference evidence="1" key="1">
    <citation type="submission" date="2022-10" db="EMBL/GenBank/DDBJ databases">
        <title>Chitinophaga sp. nov., isolated from soil.</title>
        <authorList>
            <person name="Jeon C.O."/>
        </authorList>
    </citation>
    <scope>NUCLEOTIDE SEQUENCE</scope>
    <source>
        <strain evidence="1">R8</strain>
    </source>
</reference>
<evidence type="ECO:0008006" key="3">
    <source>
        <dbReference type="Google" id="ProtNLM"/>
    </source>
</evidence>
<name>A0ABY6IV14_9BACT</name>
<dbReference type="PROSITE" id="PS51257">
    <property type="entry name" value="PROKAR_LIPOPROTEIN"/>
    <property type="match status" value="1"/>
</dbReference>
<sequence length="178" mass="19352">MHKLLRFIPALMVGGSVFITACGKDGAPGPAGEDGAGAEIIYSPWMDVAFKPDTIHLAGGGIDTVGYFLTMPAPKLTLELLNSSDVKVFINTGTPAAPTVIALPYYDPYSGYSIQVTTYEKEIDIYSNGDLTTYTDNAGRKRQQFRYMIVPGNTGARQANMLDWSDYNAVKKHFGIKD</sequence>
<organism evidence="1 2">
    <name type="scientific">Chitinophaga horti</name>
    <dbReference type="NCBI Taxonomy" id="2920382"/>
    <lineage>
        <taxon>Bacteria</taxon>
        <taxon>Pseudomonadati</taxon>
        <taxon>Bacteroidota</taxon>
        <taxon>Chitinophagia</taxon>
        <taxon>Chitinophagales</taxon>
        <taxon>Chitinophagaceae</taxon>
        <taxon>Chitinophaga</taxon>
    </lineage>
</organism>
<evidence type="ECO:0000313" key="1">
    <source>
        <dbReference type="EMBL" id="UYQ91208.1"/>
    </source>
</evidence>
<dbReference type="Proteomes" id="UP001162741">
    <property type="component" value="Chromosome"/>
</dbReference>
<gene>
    <name evidence="1" type="ORF">MKQ68_14020</name>
</gene>
<evidence type="ECO:0000313" key="2">
    <source>
        <dbReference type="Proteomes" id="UP001162741"/>
    </source>
</evidence>
<accession>A0ABY6IV14</accession>
<proteinExistence type="predicted"/>